<dbReference type="AlphaFoldDB" id="K2RYG5"/>
<gene>
    <name evidence="1" type="ORF">MPH_05016</name>
</gene>
<proteinExistence type="predicted"/>
<sequence>MRAAWWKDFWRSGKIHSGIRCFRGFEDGGGGADGLRIGIGRLKMEQEARHILLDRFTWRTGKAVMTMSEQLKRRLNLETRQGAAHADCRCVGGCQRARSAGQASCSCPRRRAHRIDCKAQDIADLAIAADVVTLRTWLVVLACWIHSSGFPCSFRGEVRAS</sequence>
<dbReference type="InParanoid" id="K2RYG5"/>
<dbReference type="EMBL" id="AHHD01000226">
    <property type="protein sequence ID" value="EKG17762.1"/>
    <property type="molecule type" value="Genomic_DNA"/>
</dbReference>
<evidence type="ECO:0000313" key="1">
    <source>
        <dbReference type="EMBL" id="EKG17762.1"/>
    </source>
</evidence>
<accession>K2RYG5</accession>
<evidence type="ECO:0000313" key="2">
    <source>
        <dbReference type="Proteomes" id="UP000007129"/>
    </source>
</evidence>
<dbReference type="VEuPathDB" id="FungiDB:MPH_05016"/>
<name>K2RYG5_MACPH</name>
<protein>
    <submittedName>
        <fullName evidence="1">Uncharacterized protein</fullName>
    </submittedName>
</protein>
<dbReference type="Proteomes" id="UP000007129">
    <property type="component" value="Unassembled WGS sequence"/>
</dbReference>
<reference evidence="1 2" key="1">
    <citation type="journal article" date="2012" name="BMC Genomics">
        <title>Tools to kill: Genome of one of the most destructive plant pathogenic fungi Macrophomina phaseolina.</title>
        <authorList>
            <person name="Islam M.S."/>
            <person name="Haque M.S."/>
            <person name="Islam M.M."/>
            <person name="Emdad E.M."/>
            <person name="Halim A."/>
            <person name="Hossen Q.M.M."/>
            <person name="Hossain M.Z."/>
            <person name="Ahmed B."/>
            <person name="Rahim S."/>
            <person name="Rahman M.S."/>
            <person name="Alam M.M."/>
            <person name="Hou S."/>
            <person name="Wan X."/>
            <person name="Saito J.A."/>
            <person name="Alam M."/>
        </authorList>
    </citation>
    <scope>NUCLEOTIDE SEQUENCE [LARGE SCALE GENOMIC DNA]</scope>
    <source>
        <strain evidence="1 2">MS6</strain>
    </source>
</reference>
<organism evidence="1 2">
    <name type="scientific">Macrophomina phaseolina (strain MS6)</name>
    <name type="common">Charcoal rot fungus</name>
    <dbReference type="NCBI Taxonomy" id="1126212"/>
    <lineage>
        <taxon>Eukaryota</taxon>
        <taxon>Fungi</taxon>
        <taxon>Dikarya</taxon>
        <taxon>Ascomycota</taxon>
        <taxon>Pezizomycotina</taxon>
        <taxon>Dothideomycetes</taxon>
        <taxon>Dothideomycetes incertae sedis</taxon>
        <taxon>Botryosphaeriales</taxon>
        <taxon>Botryosphaeriaceae</taxon>
        <taxon>Macrophomina</taxon>
    </lineage>
</organism>
<comment type="caution">
    <text evidence="1">The sequence shown here is derived from an EMBL/GenBank/DDBJ whole genome shotgun (WGS) entry which is preliminary data.</text>
</comment>
<dbReference type="HOGENOM" id="CLU_1644038_0_0_1"/>